<feature type="region of interest" description="Disordered" evidence="1">
    <location>
        <begin position="1"/>
        <end position="20"/>
    </location>
</feature>
<reference evidence="2" key="2">
    <citation type="submission" date="2021-08" db="EMBL/GenBank/DDBJ databases">
        <authorList>
            <person name="Tani A."/>
            <person name="Ola A."/>
            <person name="Ogura Y."/>
            <person name="Katsura K."/>
            <person name="Hayashi T."/>
        </authorList>
    </citation>
    <scope>NUCLEOTIDE SEQUENCE</scope>
    <source>
        <strain evidence="2">KCTC 52305</strain>
    </source>
</reference>
<keyword evidence="3" id="KW-1185">Reference proteome</keyword>
<proteinExistence type="predicted"/>
<feature type="compositionally biased region" description="Gly residues" evidence="1">
    <location>
        <begin position="257"/>
        <end position="271"/>
    </location>
</feature>
<gene>
    <name evidence="2" type="ORF">OPKNFCMD_1300</name>
</gene>
<organism evidence="2 3">
    <name type="scientific">Methylobacterium crusticola</name>
    <dbReference type="NCBI Taxonomy" id="1697972"/>
    <lineage>
        <taxon>Bacteria</taxon>
        <taxon>Pseudomonadati</taxon>
        <taxon>Pseudomonadota</taxon>
        <taxon>Alphaproteobacteria</taxon>
        <taxon>Hyphomicrobiales</taxon>
        <taxon>Methylobacteriaceae</taxon>
        <taxon>Methylobacterium</taxon>
    </lineage>
</organism>
<evidence type="ECO:0000256" key="1">
    <source>
        <dbReference type="SAM" id="MobiDB-lite"/>
    </source>
</evidence>
<dbReference type="Proteomes" id="UP001055167">
    <property type="component" value="Unassembled WGS sequence"/>
</dbReference>
<dbReference type="EMBL" id="BPQH01000003">
    <property type="protein sequence ID" value="GJD48578.1"/>
    <property type="molecule type" value="Genomic_DNA"/>
</dbReference>
<feature type="compositionally biased region" description="Low complexity" evidence="1">
    <location>
        <begin position="241"/>
        <end position="256"/>
    </location>
</feature>
<name>A0ABQ4QTC7_9HYPH</name>
<reference evidence="2" key="1">
    <citation type="journal article" date="2021" name="Front. Microbiol.">
        <title>Comprehensive Comparative Genomics and Phenotyping of Methylobacterium Species.</title>
        <authorList>
            <person name="Alessa O."/>
            <person name="Ogura Y."/>
            <person name="Fujitani Y."/>
            <person name="Takami H."/>
            <person name="Hayashi T."/>
            <person name="Sahin N."/>
            <person name="Tani A."/>
        </authorList>
    </citation>
    <scope>NUCLEOTIDE SEQUENCE</scope>
    <source>
        <strain evidence="2">KCTC 52305</strain>
    </source>
</reference>
<accession>A0ABQ4QTC7</accession>
<dbReference type="RefSeq" id="WP_128560281.1">
    <property type="nucleotide sequence ID" value="NZ_BPQH01000003.1"/>
</dbReference>
<evidence type="ECO:0000313" key="2">
    <source>
        <dbReference type="EMBL" id="GJD48578.1"/>
    </source>
</evidence>
<comment type="caution">
    <text evidence="2">The sequence shown here is derived from an EMBL/GenBank/DDBJ whole genome shotgun (WGS) entry which is preliminary data.</text>
</comment>
<dbReference type="Gene3D" id="3.40.1350.120">
    <property type="match status" value="2"/>
</dbReference>
<evidence type="ECO:0000313" key="3">
    <source>
        <dbReference type="Proteomes" id="UP001055167"/>
    </source>
</evidence>
<sequence>MPTGTAEEPRGQGGLKQQGIRRQNEAANALAFARFHVEHSPETTARDNLNSFKDPDFRIEGRIFDCYSPVAKYPRNPRIEFFANAGDKPPVLSRRARELLALYTFARIEQREAGTFDEYDDSIADTRYHERFSEALKDFMLAKIHVEIREKVKSGQARNIVLNLADSICSPAEVRDFITQSPIEKLECLLTVMPKPGARPRETFRSGDESYGIFGPEDIAIDEFEFAPGAAPLPERPAPGAPGVTPAASAIPAGAGTAAGSGGAGTSGEAG</sequence>
<protein>
    <submittedName>
        <fullName evidence="2">Uncharacterized protein</fullName>
    </submittedName>
</protein>
<feature type="region of interest" description="Disordered" evidence="1">
    <location>
        <begin position="228"/>
        <end position="271"/>
    </location>
</feature>